<evidence type="ECO:0000313" key="1">
    <source>
        <dbReference type="EMBL" id="BAG04968.1"/>
    </source>
</evidence>
<accession>B0JX81</accession>
<dbReference type="HOGENOM" id="CLU_3100901_0_0_3"/>
<dbReference type="STRING" id="449447.MAE_51460"/>
<keyword evidence="2" id="KW-1185">Reference proteome</keyword>
<proteinExistence type="predicted"/>
<reference evidence="1 2" key="1">
    <citation type="journal article" date="2007" name="DNA Res.">
        <title>Complete genomic structure of the bloom-forming toxic cyanobacterium Microcystis aeruginosa NIES-843.</title>
        <authorList>
            <person name="Kaneko T."/>
            <person name="Nakajima N."/>
            <person name="Okamoto S."/>
            <person name="Suzuki I."/>
            <person name="Tanabe Y."/>
            <person name="Tamaoki M."/>
            <person name="Nakamura Y."/>
            <person name="Kasai F."/>
            <person name="Watanabe A."/>
            <person name="Kawashima K."/>
            <person name="Kishida Y."/>
            <person name="Ono A."/>
            <person name="Shimizu Y."/>
            <person name="Takahashi C."/>
            <person name="Minami C."/>
            <person name="Fujishiro T."/>
            <person name="Kohara M."/>
            <person name="Katoh M."/>
            <person name="Nakazaki N."/>
            <person name="Nakayama S."/>
            <person name="Yamada M."/>
            <person name="Tabata S."/>
            <person name="Watanabe M.M."/>
        </authorList>
    </citation>
    <scope>NUCLEOTIDE SEQUENCE [LARGE SCALE GENOMIC DNA]</scope>
    <source>
        <strain evidence="2">NIES-843 / IAM M-247</strain>
    </source>
</reference>
<name>B0JX81_MICAN</name>
<protein>
    <submittedName>
        <fullName evidence="1">Uncharacterized protein</fullName>
    </submittedName>
</protein>
<dbReference type="EMBL" id="AP009552">
    <property type="protein sequence ID" value="BAG04968.1"/>
    <property type="molecule type" value="Genomic_DNA"/>
</dbReference>
<dbReference type="AlphaFoldDB" id="B0JX81"/>
<gene>
    <name evidence="1" type="ordered locus">MAE_51460</name>
</gene>
<organism evidence="1 2">
    <name type="scientific">Microcystis aeruginosa (strain NIES-843 / IAM M-2473)</name>
    <dbReference type="NCBI Taxonomy" id="449447"/>
    <lineage>
        <taxon>Bacteria</taxon>
        <taxon>Bacillati</taxon>
        <taxon>Cyanobacteriota</taxon>
        <taxon>Cyanophyceae</taxon>
        <taxon>Oscillatoriophycideae</taxon>
        <taxon>Chroococcales</taxon>
        <taxon>Microcystaceae</taxon>
        <taxon>Microcystis</taxon>
    </lineage>
</organism>
<dbReference type="KEGG" id="mar:MAE_51460"/>
<evidence type="ECO:0000313" key="2">
    <source>
        <dbReference type="Proteomes" id="UP000001510"/>
    </source>
</evidence>
<dbReference type="EnsemblBacteria" id="BAG04968">
    <property type="protein sequence ID" value="BAG04968"/>
    <property type="gene ID" value="MAE_51460"/>
</dbReference>
<dbReference type="Proteomes" id="UP000001510">
    <property type="component" value="Chromosome"/>
</dbReference>
<sequence>MSTLLFPLVLLNAVCQPISLLQYLRWFKSDIRFTPNHGWLAVVSVWMLGYI</sequence>
<dbReference type="PaxDb" id="449447-MAE_51460"/>